<keyword evidence="5" id="KW-1185">Reference proteome</keyword>
<evidence type="ECO:0000313" key="5">
    <source>
        <dbReference type="Proteomes" id="UP000784128"/>
    </source>
</evidence>
<dbReference type="Pfam" id="PF13505">
    <property type="entry name" value="OMP_b-brl"/>
    <property type="match status" value="1"/>
</dbReference>
<organism evidence="4 5">
    <name type="scientific">Pelotalea chapellei</name>
    <dbReference type="NCBI Taxonomy" id="44671"/>
    <lineage>
        <taxon>Bacteria</taxon>
        <taxon>Pseudomonadati</taxon>
        <taxon>Thermodesulfobacteriota</taxon>
        <taxon>Desulfuromonadia</taxon>
        <taxon>Geobacterales</taxon>
        <taxon>Geobacteraceae</taxon>
        <taxon>Pelotalea</taxon>
    </lineage>
</organism>
<keyword evidence="1 2" id="KW-0732">Signal</keyword>
<protein>
    <submittedName>
        <fullName evidence="4">Outer membrane beta-barrel protein</fullName>
    </submittedName>
</protein>
<reference evidence="4 5" key="1">
    <citation type="submission" date="2021-05" db="EMBL/GenBank/DDBJ databases">
        <title>The draft genome of Geobacter chapellei DSM 13688.</title>
        <authorList>
            <person name="Xu Z."/>
            <person name="Masuda Y."/>
            <person name="Itoh H."/>
            <person name="Senoo K."/>
        </authorList>
    </citation>
    <scope>NUCLEOTIDE SEQUENCE [LARGE SCALE GENOMIC DNA]</scope>
    <source>
        <strain evidence="4 5">DSM 13688</strain>
    </source>
</reference>
<accession>A0ABS5UAL9</accession>
<name>A0ABS5UAL9_9BACT</name>
<sequence length="154" mass="16500">MKQTLFALLLILTLASGALAADTISAGVRAGATAGTSGFSTEVFADYHINRLFSVGATMGYVLLDHKNVSSARRDESMPVTALVKLRAPLPLLQPYVGVGQALIFRDKHASTGSPVVVAGLEYPLLPFVFLNVEYRRQFNDQLNFIAGGAGLRF</sequence>
<comment type="caution">
    <text evidence="4">The sequence shown here is derived from an EMBL/GenBank/DDBJ whole genome shotgun (WGS) entry which is preliminary data.</text>
</comment>
<evidence type="ECO:0000256" key="1">
    <source>
        <dbReference type="ARBA" id="ARBA00022729"/>
    </source>
</evidence>
<dbReference type="InterPro" id="IPR011250">
    <property type="entry name" value="OMP/PagP_B-barrel"/>
</dbReference>
<evidence type="ECO:0000259" key="3">
    <source>
        <dbReference type="Pfam" id="PF13505"/>
    </source>
</evidence>
<feature type="signal peptide" evidence="2">
    <location>
        <begin position="1"/>
        <end position="20"/>
    </location>
</feature>
<feature type="domain" description="Outer membrane protein beta-barrel" evidence="3">
    <location>
        <begin position="6"/>
        <end position="137"/>
    </location>
</feature>
<proteinExistence type="predicted"/>
<evidence type="ECO:0000256" key="2">
    <source>
        <dbReference type="SAM" id="SignalP"/>
    </source>
</evidence>
<feature type="chain" id="PRO_5045600019" evidence="2">
    <location>
        <begin position="21"/>
        <end position="154"/>
    </location>
</feature>
<dbReference type="EMBL" id="JAHDYS010000012">
    <property type="protein sequence ID" value="MBT1072710.1"/>
    <property type="molecule type" value="Genomic_DNA"/>
</dbReference>
<gene>
    <name evidence="4" type="ORF">KJB30_13010</name>
</gene>
<dbReference type="RefSeq" id="WP_214299980.1">
    <property type="nucleotide sequence ID" value="NZ_JAHDYS010000012.1"/>
</dbReference>
<dbReference type="Gene3D" id="2.40.160.20">
    <property type="match status" value="1"/>
</dbReference>
<dbReference type="Proteomes" id="UP000784128">
    <property type="component" value="Unassembled WGS sequence"/>
</dbReference>
<dbReference type="SUPFAM" id="SSF56925">
    <property type="entry name" value="OMPA-like"/>
    <property type="match status" value="1"/>
</dbReference>
<dbReference type="InterPro" id="IPR027385">
    <property type="entry name" value="Beta-barrel_OMP"/>
</dbReference>
<evidence type="ECO:0000313" key="4">
    <source>
        <dbReference type="EMBL" id="MBT1072710.1"/>
    </source>
</evidence>